<proteinExistence type="predicted"/>
<dbReference type="GO" id="GO:0046872">
    <property type="term" value="F:metal ion binding"/>
    <property type="evidence" value="ECO:0007669"/>
    <property type="project" value="UniProtKB-KW"/>
</dbReference>
<evidence type="ECO:0000313" key="5">
    <source>
        <dbReference type="Proteomes" id="UP000515908"/>
    </source>
</evidence>
<reference evidence="4 5" key="1">
    <citation type="submission" date="2020-08" db="EMBL/GenBank/DDBJ databases">
        <authorList>
            <person name="Newling K."/>
            <person name="Davey J."/>
            <person name="Forrester S."/>
        </authorList>
    </citation>
    <scope>NUCLEOTIDE SEQUENCE [LARGE SCALE GENOMIC DNA]</scope>
    <source>
        <strain evidence="5">Crithidia deanei Carvalho (ATCC PRA-265)</strain>
    </source>
</reference>
<dbReference type="AlphaFoldDB" id="S9VTV8"/>
<evidence type="ECO:0000313" key="4">
    <source>
        <dbReference type="EMBL" id="CAD2219843.1"/>
    </source>
</evidence>
<dbReference type="Pfam" id="PF03328">
    <property type="entry name" value="HpcH_HpaI"/>
    <property type="match status" value="1"/>
</dbReference>
<dbReference type="InterPro" id="IPR005000">
    <property type="entry name" value="Aldolase/citrate-lyase_domain"/>
</dbReference>
<dbReference type="OrthoDB" id="1773at2759"/>
<organism evidence="4 5">
    <name type="scientific">Angomonas deanei</name>
    <dbReference type="NCBI Taxonomy" id="59799"/>
    <lineage>
        <taxon>Eukaryota</taxon>
        <taxon>Discoba</taxon>
        <taxon>Euglenozoa</taxon>
        <taxon>Kinetoplastea</taxon>
        <taxon>Metakinetoplastina</taxon>
        <taxon>Trypanosomatida</taxon>
        <taxon>Trypanosomatidae</taxon>
        <taxon>Strigomonadinae</taxon>
        <taxon>Angomonas</taxon>
    </lineage>
</organism>
<dbReference type="SUPFAM" id="SSF51621">
    <property type="entry name" value="Phosphoenolpyruvate/pyruvate domain"/>
    <property type="match status" value="1"/>
</dbReference>
<keyword evidence="4" id="KW-0456">Lyase</keyword>
<dbReference type="InterPro" id="IPR040442">
    <property type="entry name" value="Pyrv_kinase-like_dom_sf"/>
</dbReference>
<feature type="region of interest" description="Disordered" evidence="2">
    <location>
        <begin position="394"/>
        <end position="423"/>
    </location>
</feature>
<dbReference type="EMBL" id="LR877159">
    <property type="protein sequence ID" value="CAD2219843.1"/>
    <property type="molecule type" value="Genomic_DNA"/>
</dbReference>
<protein>
    <submittedName>
        <fullName evidence="4">HpcH/HpaI aldolase/citrate lyase family, putative</fullName>
    </submittedName>
</protein>
<dbReference type="InterPro" id="IPR015813">
    <property type="entry name" value="Pyrv/PenolPyrv_kinase-like_dom"/>
</dbReference>
<dbReference type="GO" id="GO:0047777">
    <property type="term" value="F:(S)-citramalyl-CoA lyase activity"/>
    <property type="evidence" value="ECO:0007669"/>
    <property type="project" value="TreeGrafter"/>
</dbReference>
<evidence type="ECO:0000256" key="1">
    <source>
        <dbReference type="ARBA" id="ARBA00022723"/>
    </source>
</evidence>
<dbReference type="InterPro" id="IPR040186">
    <property type="entry name" value="Citramalyl-CoA_lyase"/>
</dbReference>
<dbReference type="PANTHER" id="PTHR11105:SF0">
    <property type="entry name" value="CITRAMALYL-COA LYASE, MITOCHONDRIAL"/>
    <property type="match status" value="1"/>
</dbReference>
<name>S9VTV8_9TRYP</name>
<accession>S9VTV8</accession>
<gene>
    <name evidence="4" type="ORF">ADEAN_000735600</name>
</gene>
<feature type="domain" description="HpcH/HpaI aldolase/citrate lyase" evidence="3">
    <location>
        <begin position="87"/>
        <end position="329"/>
    </location>
</feature>
<evidence type="ECO:0000259" key="3">
    <source>
        <dbReference type="Pfam" id="PF03328"/>
    </source>
</evidence>
<dbReference type="Proteomes" id="UP000515908">
    <property type="component" value="Chromosome 15"/>
</dbReference>
<dbReference type="GO" id="GO:0106064">
    <property type="term" value="P:regulation of cobalamin metabolic process"/>
    <property type="evidence" value="ECO:0007669"/>
    <property type="project" value="TreeGrafter"/>
</dbReference>
<feature type="region of interest" description="Disordered" evidence="2">
    <location>
        <begin position="57"/>
        <end position="81"/>
    </location>
</feature>
<sequence length="423" mass="47305">MLTSARLLNRRVGLLSTTPLCRQAGEGGFFASFQRKYREFELERDRALDKAEEEELKEREGAIYGEDELSPSGSPKLVREDPRQCPRSVLFVPGVKPKALSKIYTLHADCFILDLEDSVGPAHKKEARDQVLKFVLEYHQKRKENQCDYKRIIVRINSPDDDTKNALFDLNLVGELGKYIEGVAVPKVRVSTYELIKDYIHPEHAVWGFFESPRSVIEANEIFKQKAYQCAVMGYNDLAAELQLPLTTTVQGSGGELYQNLSPAELESLRVVSRLPLWNSASQVLLAARAHGVYCLDGVFNHPTDHVGFQRDLRHCLALGFNGKTLIHPSQISPTNRAYTPSAETVAWATQVQEAVSRSQGTVAVVNGSMIEELHVRQAKRILALHRSGALDAELQQKEETEAASNPRPPRSTPSRQGLKSTS</sequence>
<keyword evidence="5" id="KW-1185">Reference proteome</keyword>
<dbReference type="Gene3D" id="3.20.20.60">
    <property type="entry name" value="Phosphoenolpyruvate-binding domains"/>
    <property type="match status" value="1"/>
</dbReference>
<dbReference type="VEuPathDB" id="TriTrypDB:ADEAN_000735600"/>
<keyword evidence="1" id="KW-0479">Metal-binding</keyword>
<dbReference type="PANTHER" id="PTHR11105">
    <property type="entry name" value="CITRATE LYASE SUBUNIT BETA-RELATED"/>
    <property type="match status" value="1"/>
</dbReference>
<evidence type="ECO:0000256" key="2">
    <source>
        <dbReference type="SAM" id="MobiDB-lite"/>
    </source>
</evidence>